<dbReference type="InterPro" id="IPR032054">
    <property type="entry name" value="Cdt1_C"/>
</dbReference>
<dbReference type="OrthoDB" id="341730at2759"/>
<dbReference type="InParanoid" id="E2C608"/>
<evidence type="ECO:0000259" key="4">
    <source>
        <dbReference type="SMART" id="SM01075"/>
    </source>
</evidence>
<dbReference type="Gene3D" id="1.10.10.1420">
    <property type="entry name" value="DNA replication factor Cdt1, C-terminal WH domain"/>
    <property type="match status" value="1"/>
</dbReference>
<dbReference type="STRING" id="610380.E2C608"/>
<dbReference type="InterPro" id="IPR045173">
    <property type="entry name" value="Cdt1"/>
</dbReference>
<dbReference type="FunCoup" id="E2C608">
    <property type="interactions" value="1071"/>
</dbReference>
<dbReference type="CDD" id="cd08767">
    <property type="entry name" value="Cdt1_c"/>
    <property type="match status" value="1"/>
</dbReference>
<keyword evidence="6" id="KW-1185">Reference proteome</keyword>
<sequence length="721" mass="82817">MSQPSITEYFNTRKRQASEDLRGKSKVLLLEREQSSDEAYNINKERGKDLDESSMVSPKIILRNAEHAVKDSPSIKNAVRNIHFDSPKANTEKTAKTPKTRVLRSRRLFSADEHQLDIRESLQKMEATDVESKKVPFEKKGSLSPKKLMTPKKNFSNDVPKYDTIKEEKVKDLSSNGLETPKKISTMKRLATENLSLNDIKNRINKSSRLSELKASIARLKSYDQQLERIQKQNDLKPQMQKFEKIELEIPVSPQKIARSPSKILSTPTKNRDILTVSPQKKILFEPKETTPSPMKCSPTKQLAYQKHLAITETKTSSLILPYNYRFLAEVFRCVETVSAMLYNRKELITFSKLKPAVQELLRHNFTQDHMAQIKTIYPEAYIYQQEKHRKFGSVSKTEKYELVLTPTVEISDSKNIIDEDNILKSASNNNMGPTILLDRKRKFYNILLERVKEEHNKFLMSLETPIIIEKEKIMRWHPEFDVEACKEIEKAELPQPPQAEKATAKDVLGKNDNINKNKVKSLLNPGSRMEKALQRLAEAKMTSKSTSASPTQDSMIQTTKNNIPNVNSAIVDTPPITPSVHQDMYLTKAFKGIPKSLLEKVRARQAAKALEEMTRTPSADKEATLYSRLPELAKILRNIYVSEKKGVLPMETVVQRLDNSFRIKLTPNEMDEHLRLLCKLLPTWTSIHNVRKIDYLKLNRNADVAKVIRRLEMLANDKIK</sequence>
<accession>E2C608</accession>
<dbReference type="Proteomes" id="UP000008237">
    <property type="component" value="Unassembled WGS sequence"/>
</dbReference>
<keyword evidence="2" id="KW-0131">Cell cycle</keyword>
<feature type="compositionally biased region" description="Polar residues" evidence="3">
    <location>
        <begin position="1"/>
        <end position="10"/>
    </location>
</feature>
<feature type="region of interest" description="Disordered" evidence="3">
    <location>
        <begin position="1"/>
        <end position="22"/>
    </location>
</feature>
<dbReference type="PANTHER" id="PTHR28637">
    <property type="entry name" value="DNA REPLICATION FACTOR CDT1"/>
    <property type="match status" value="1"/>
</dbReference>
<protein>
    <submittedName>
        <fullName evidence="5">DNA replication factor Cdt1</fullName>
    </submittedName>
</protein>
<dbReference type="SUPFAM" id="SSF46785">
    <property type="entry name" value="Winged helix' DNA-binding domain"/>
    <property type="match status" value="1"/>
</dbReference>
<dbReference type="InterPro" id="IPR036390">
    <property type="entry name" value="WH_DNA-bd_sf"/>
</dbReference>
<evidence type="ECO:0000256" key="1">
    <source>
        <dbReference type="ARBA" id="ARBA00008356"/>
    </source>
</evidence>
<proteinExistence type="inferred from homology"/>
<dbReference type="Pfam" id="PF16679">
    <property type="entry name" value="CDT1_C"/>
    <property type="match status" value="1"/>
</dbReference>
<dbReference type="AlphaFoldDB" id="E2C608"/>
<dbReference type="PANTHER" id="PTHR28637:SF1">
    <property type="entry name" value="DNA REPLICATION FACTOR CDT1"/>
    <property type="match status" value="1"/>
</dbReference>
<dbReference type="GO" id="GO:0005634">
    <property type="term" value="C:nucleus"/>
    <property type="evidence" value="ECO:0007669"/>
    <property type="project" value="TreeGrafter"/>
</dbReference>
<evidence type="ECO:0000256" key="2">
    <source>
        <dbReference type="ARBA" id="ARBA00023306"/>
    </source>
</evidence>
<dbReference type="GO" id="GO:0030174">
    <property type="term" value="P:regulation of DNA-templated DNA replication initiation"/>
    <property type="evidence" value="ECO:0007669"/>
    <property type="project" value="InterPro"/>
</dbReference>
<evidence type="ECO:0000313" key="6">
    <source>
        <dbReference type="Proteomes" id="UP000008237"/>
    </source>
</evidence>
<dbReference type="GO" id="GO:0070182">
    <property type="term" value="F:DNA polymerase binding"/>
    <property type="evidence" value="ECO:0007669"/>
    <property type="project" value="TreeGrafter"/>
</dbReference>
<dbReference type="SMART" id="SM01075">
    <property type="entry name" value="CDT1"/>
    <property type="match status" value="1"/>
</dbReference>
<dbReference type="GO" id="GO:0000278">
    <property type="term" value="P:mitotic cell cycle"/>
    <property type="evidence" value="ECO:0007669"/>
    <property type="project" value="TreeGrafter"/>
</dbReference>
<comment type="similarity">
    <text evidence="1">Belongs to the Cdt1 family.</text>
</comment>
<feature type="region of interest" description="Disordered" evidence="3">
    <location>
        <begin position="136"/>
        <end position="155"/>
    </location>
</feature>
<dbReference type="EMBL" id="GL452895">
    <property type="protein sequence ID" value="EFN76613.1"/>
    <property type="molecule type" value="Genomic_DNA"/>
</dbReference>
<dbReference type="Pfam" id="PF08839">
    <property type="entry name" value="CDT1"/>
    <property type="match status" value="1"/>
</dbReference>
<evidence type="ECO:0000313" key="5">
    <source>
        <dbReference type="EMBL" id="EFN76613.1"/>
    </source>
</evidence>
<dbReference type="GO" id="GO:0000076">
    <property type="term" value="P:DNA replication checkpoint signaling"/>
    <property type="evidence" value="ECO:0007669"/>
    <property type="project" value="TreeGrafter"/>
</dbReference>
<dbReference type="InterPro" id="IPR014939">
    <property type="entry name" value="CDT1_Gemini-bd-like"/>
</dbReference>
<feature type="domain" description="CDT1 Geminin-binding" evidence="4">
    <location>
        <begin position="321"/>
        <end position="496"/>
    </location>
</feature>
<dbReference type="CDD" id="cd08674">
    <property type="entry name" value="Cdt1_m"/>
    <property type="match status" value="1"/>
</dbReference>
<gene>
    <name evidence="5" type="ORF">EAI_07148</name>
</gene>
<organism evidence="6">
    <name type="scientific">Harpegnathos saltator</name>
    <name type="common">Jerdon's jumping ant</name>
    <dbReference type="NCBI Taxonomy" id="610380"/>
    <lineage>
        <taxon>Eukaryota</taxon>
        <taxon>Metazoa</taxon>
        <taxon>Ecdysozoa</taxon>
        <taxon>Arthropoda</taxon>
        <taxon>Hexapoda</taxon>
        <taxon>Insecta</taxon>
        <taxon>Pterygota</taxon>
        <taxon>Neoptera</taxon>
        <taxon>Endopterygota</taxon>
        <taxon>Hymenoptera</taxon>
        <taxon>Apocrita</taxon>
        <taxon>Aculeata</taxon>
        <taxon>Formicoidea</taxon>
        <taxon>Formicidae</taxon>
        <taxon>Ponerinae</taxon>
        <taxon>Ponerini</taxon>
        <taxon>Harpegnathos</taxon>
    </lineage>
</organism>
<dbReference type="GO" id="GO:0003677">
    <property type="term" value="F:DNA binding"/>
    <property type="evidence" value="ECO:0007669"/>
    <property type="project" value="InterPro"/>
</dbReference>
<dbReference type="GO" id="GO:0071163">
    <property type="term" value="P:DNA replication preinitiation complex assembly"/>
    <property type="evidence" value="ECO:0007669"/>
    <property type="project" value="InterPro"/>
</dbReference>
<dbReference type="OMA" id="GMRTPTK"/>
<reference evidence="5 6" key="1">
    <citation type="journal article" date="2010" name="Science">
        <title>Genomic comparison of the ants Camponotus floridanus and Harpegnathos saltator.</title>
        <authorList>
            <person name="Bonasio R."/>
            <person name="Zhang G."/>
            <person name="Ye C."/>
            <person name="Mutti N.S."/>
            <person name="Fang X."/>
            <person name="Qin N."/>
            <person name="Donahue G."/>
            <person name="Yang P."/>
            <person name="Li Q."/>
            <person name="Li C."/>
            <person name="Zhang P."/>
            <person name="Huang Z."/>
            <person name="Berger S.L."/>
            <person name="Reinberg D."/>
            <person name="Wang J."/>
            <person name="Liebig J."/>
        </authorList>
    </citation>
    <scope>NUCLEOTIDE SEQUENCE [LARGE SCALE GENOMIC DNA]</scope>
    <source>
        <strain evidence="5 6">R22 G/1</strain>
    </source>
</reference>
<dbReference type="InterPro" id="IPR038090">
    <property type="entry name" value="Cdt1_C_WH_dom_sf"/>
</dbReference>
<name>E2C608_HARSA</name>
<evidence type="ECO:0000256" key="3">
    <source>
        <dbReference type="SAM" id="MobiDB-lite"/>
    </source>
</evidence>